<feature type="transmembrane region" description="Helical" evidence="1">
    <location>
        <begin position="90"/>
        <end position="108"/>
    </location>
</feature>
<gene>
    <name evidence="3" type="ORF">GCM10022378_15420</name>
</gene>
<protein>
    <recommendedName>
        <fullName evidence="2">KAP NTPase domain-containing protein</fullName>
    </recommendedName>
</protein>
<name>A0ABP7F0I7_9STAP</name>
<evidence type="ECO:0000256" key="1">
    <source>
        <dbReference type="SAM" id="Phobius"/>
    </source>
</evidence>
<keyword evidence="1" id="KW-1133">Transmembrane helix</keyword>
<dbReference type="InterPro" id="IPR027417">
    <property type="entry name" value="P-loop_NTPase"/>
</dbReference>
<dbReference type="Pfam" id="PF07693">
    <property type="entry name" value="KAP_NTPase"/>
    <property type="match status" value="1"/>
</dbReference>
<accession>A0ABP7F0I7</accession>
<dbReference type="SUPFAM" id="SSF52540">
    <property type="entry name" value="P-loop containing nucleoside triphosphate hydrolases"/>
    <property type="match status" value="1"/>
</dbReference>
<evidence type="ECO:0000259" key="2">
    <source>
        <dbReference type="Pfam" id="PF07693"/>
    </source>
</evidence>
<dbReference type="EMBL" id="BAABCK010000044">
    <property type="protein sequence ID" value="GAA3727140.1"/>
    <property type="molecule type" value="Genomic_DNA"/>
</dbReference>
<keyword evidence="1" id="KW-0472">Membrane</keyword>
<feature type="domain" description="KAP NTPase" evidence="2">
    <location>
        <begin position="2"/>
        <end position="232"/>
    </location>
</feature>
<dbReference type="Gene3D" id="3.40.50.300">
    <property type="entry name" value="P-loop containing nucleotide triphosphate hydrolases"/>
    <property type="match status" value="1"/>
</dbReference>
<proteinExistence type="predicted"/>
<keyword evidence="4" id="KW-1185">Reference proteome</keyword>
<dbReference type="InterPro" id="IPR011646">
    <property type="entry name" value="KAP_P-loop"/>
</dbReference>
<feature type="transmembrane region" description="Helical" evidence="1">
    <location>
        <begin position="53"/>
        <end position="78"/>
    </location>
</feature>
<keyword evidence="1" id="KW-0812">Transmembrane</keyword>
<organism evidence="3 4">
    <name type="scientific">Salinicoccus jeotgali</name>
    <dbReference type="NCBI Taxonomy" id="381634"/>
    <lineage>
        <taxon>Bacteria</taxon>
        <taxon>Bacillati</taxon>
        <taxon>Bacillota</taxon>
        <taxon>Bacilli</taxon>
        <taxon>Bacillales</taxon>
        <taxon>Staphylococcaceae</taxon>
        <taxon>Salinicoccus</taxon>
    </lineage>
</organism>
<reference evidence="4" key="1">
    <citation type="journal article" date="2019" name="Int. J. Syst. Evol. Microbiol.">
        <title>The Global Catalogue of Microorganisms (GCM) 10K type strain sequencing project: providing services to taxonomists for standard genome sequencing and annotation.</title>
        <authorList>
            <consortium name="The Broad Institute Genomics Platform"/>
            <consortium name="The Broad Institute Genome Sequencing Center for Infectious Disease"/>
            <person name="Wu L."/>
            <person name="Ma J."/>
        </authorList>
    </citation>
    <scope>NUCLEOTIDE SEQUENCE [LARGE SCALE GENOMIC DNA]</scope>
    <source>
        <strain evidence="4">JCM 16981</strain>
    </source>
</reference>
<evidence type="ECO:0000313" key="4">
    <source>
        <dbReference type="Proteomes" id="UP001500920"/>
    </source>
</evidence>
<sequence length="290" mass="34805">MNGRWGSGKTYFLNELREKSKKYKYIEMDFWGEEISDQNFTLIAKKLKPIKFFFYKLTYPIIVIIISAVITLLLYLLSYLFTGDIFTTSIFTNSILLFFYFFIIASLLQSKDYFSSSDILENRSKKIVEDFSDKNKIIVIDDFDRISSQDRENLYAIINLLKSNQNKIIIVGDIIQIDKDIRDGFVRKIIDYRYDIDNLHSTQYLYSKIEEKLQKIEIDTSSIEMILLRSDFTNKKRTYRDYEQFSELIDDHVSNNSNIEYINSNEKIYLLYLYHFYYDVYNKIISFRRL</sequence>
<comment type="caution">
    <text evidence="3">The sequence shown here is derived from an EMBL/GenBank/DDBJ whole genome shotgun (WGS) entry which is preliminary data.</text>
</comment>
<dbReference type="Proteomes" id="UP001500920">
    <property type="component" value="Unassembled WGS sequence"/>
</dbReference>
<evidence type="ECO:0000313" key="3">
    <source>
        <dbReference type="EMBL" id="GAA3727140.1"/>
    </source>
</evidence>